<name>A0A6P1Z904_9BACT</name>
<comment type="caution">
    <text evidence="1">The sequence shown here is derived from an EMBL/GenBank/DDBJ whole genome shotgun (WGS) entry which is preliminary data.</text>
</comment>
<sequence length="37" mass="3869">MREVSAEADAVTRTYEVAAGVDAPEKLKMLSGMTAVA</sequence>
<feature type="non-terminal residue" evidence="1">
    <location>
        <position position="37"/>
    </location>
</feature>
<dbReference type="Proteomes" id="UP000434052">
    <property type="component" value="Unassembled WGS sequence"/>
</dbReference>
<dbReference type="AlphaFoldDB" id="A0A6P1Z904"/>
<protein>
    <submittedName>
        <fullName evidence="1">Efflux RND transporter periplasmic adaptor subunit</fullName>
    </submittedName>
</protein>
<proteinExistence type="predicted"/>
<accession>A0A6P1Z904</accession>
<evidence type="ECO:0000313" key="2">
    <source>
        <dbReference type="Proteomes" id="UP000434052"/>
    </source>
</evidence>
<dbReference type="EMBL" id="QMIF01000253">
    <property type="protein sequence ID" value="TVM25931.1"/>
    <property type="molecule type" value="Genomic_DNA"/>
</dbReference>
<organism evidence="1 2">
    <name type="scientific">Oceanidesulfovibrio marinus</name>
    <dbReference type="NCBI Taxonomy" id="370038"/>
    <lineage>
        <taxon>Bacteria</taxon>
        <taxon>Pseudomonadati</taxon>
        <taxon>Thermodesulfobacteriota</taxon>
        <taxon>Desulfovibrionia</taxon>
        <taxon>Desulfovibrionales</taxon>
        <taxon>Desulfovibrionaceae</taxon>
        <taxon>Oceanidesulfovibrio</taxon>
    </lineage>
</organism>
<gene>
    <name evidence="1" type="ORF">DQK91_23005</name>
</gene>
<reference evidence="1 2" key="1">
    <citation type="submission" date="2018-06" db="EMBL/GenBank/DDBJ databases">
        <title>Complete genome of Desulfovibrio marinus P48SEP.</title>
        <authorList>
            <person name="Crispim J.S."/>
            <person name="Vidigal P.M.P."/>
            <person name="Silva L.C.F."/>
            <person name="Araujo L.C."/>
            <person name="Laguardia C.N."/>
            <person name="Dias R.S."/>
            <person name="Sousa M.P."/>
            <person name="Paula S.O."/>
            <person name="Silva C."/>
        </authorList>
    </citation>
    <scope>NUCLEOTIDE SEQUENCE [LARGE SCALE GENOMIC DNA]</scope>
    <source>
        <strain evidence="1 2">P48SEP</strain>
    </source>
</reference>
<evidence type="ECO:0000313" key="1">
    <source>
        <dbReference type="EMBL" id="TVM25931.1"/>
    </source>
</evidence>